<proteinExistence type="predicted"/>
<keyword evidence="2" id="KW-1185">Reference proteome</keyword>
<dbReference type="PANTHER" id="PTHR21301:SF10">
    <property type="entry name" value="REVERSE TRANSCRIPTASE DOMAIN-CONTAINING PROTEIN"/>
    <property type="match status" value="1"/>
</dbReference>
<gene>
    <name evidence="1" type="ORF">MEDL_51803</name>
</gene>
<comment type="caution">
    <text evidence="1">The sequence shown here is derived from an EMBL/GenBank/DDBJ whole genome shotgun (WGS) entry which is preliminary data.</text>
</comment>
<organism evidence="1 2">
    <name type="scientific">Mytilus edulis</name>
    <name type="common">Blue mussel</name>
    <dbReference type="NCBI Taxonomy" id="6550"/>
    <lineage>
        <taxon>Eukaryota</taxon>
        <taxon>Metazoa</taxon>
        <taxon>Spiralia</taxon>
        <taxon>Lophotrochozoa</taxon>
        <taxon>Mollusca</taxon>
        <taxon>Bivalvia</taxon>
        <taxon>Autobranchia</taxon>
        <taxon>Pteriomorphia</taxon>
        <taxon>Mytilida</taxon>
        <taxon>Mytiloidea</taxon>
        <taxon>Mytilidae</taxon>
        <taxon>Mytilinae</taxon>
        <taxon>Mytilus</taxon>
    </lineage>
</organism>
<sequence length="240" mass="28182">MYIKQAMTQLSSEIHYHKLSETHSKDIFNKIIDIIIPLHNMGHIDKHSLDYLTSGKEFKPGRLYMLPKTHKLSIDQINDIEKDKNLIKDINIPGRPIISMSGSPTETIAHFIDYFLREIVFQQWTYTKDSTAFINKIQELKLPFEFIMASFDVTTKATAIKRSEALKYKQRSNSKTAPLVFCTKYNPMFKKLNRVIRKHWNIIERDATAKSLYERPPMIAYKKHKNLKEYLTSAKLKEDK</sequence>
<name>A0A8S3UAG9_MYTED</name>
<dbReference type="Proteomes" id="UP000683360">
    <property type="component" value="Unassembled WGS sequence"/>
</dbReference>
<dbReference type="EMBL" id="CAJPWZ010002521">
    <property type="protein sequence ID" value="CAG2239465.1"/>
    <property type="molecule type" value="Genomic_DNA"/>
</dbReference>
<reference evidence="1" key="1">
    <citation type="submission" date="2021-03" db="EMBL/GenBank/DDBJ databases">
        <authorList>
            <person name="Bekaert M."/>
        </authorList>
    </citation>
    <scope>NUCLEOTIDE SEQUENCE</scope>
</reference>
<evidence type="ECO:0000313" key="1">
    <source>
        <dbReference type="EMBL" id="CAG2239465.1"/>
    </source>
</evidence>
<dbReference type="OrthoDB" id="6131042at2759"/>
<evidence type="ECO:0000313" key="2">
    <source>
        <dbReference type="Proteomes" id="UP000683360"/>
    </source>
</evidence>
<accession>A0A8S3UAG9</accession>
<dbReference type="AlphaFoldDB" id="A0A8S3UAG9"/>
<dbReference type="PANTHER" id="PTHR21301">
    <property type="entry name" value="REVERSE TRANSCRIPTASE"/>
    <property type="match status" value="1"/>
</dbReference>
<protein>
    <submittedName>
        <fullName evidence="1">Uncharacterized protein</fullName>
    </submittedName>
</protein>